<dbReference type="Proteomes" id="UP000805193">
    <property type="component" value="Unassembled WGS sequence"/>
</dbReference>
<organism evidence="1 2">
    <name type="scientific">Ixodes persulcatus</name>
    <name type="common">Taiga tick</name>
    <dbReference type="NCBI Taxonomy" id="34615"/>
    <lineage>
        <taxon>Eukaryota</taxon>
        <taxon>Metazoa</taxon>
        <taxon>Ecdysozoa</taxon>
        <taxon>Arthropoda</taxon>
        <taxon>Chelicerata</taxon>
        <taxon>Arachnida</taxon>
        <taxon>Acari</taxon>
        <taxon>Parasitiformes</taxon>
        <taxon>Ixodida</taxon>
        <taxon>Ixodoidea</taxon>
        <taxon>Ixodidae</taxon>
        <taxon>Ixodinae</taxon>
        <taxon>Ixodes</taxon>
    </lineage>
</organism>
<sequence>MDLLHTQFSAGRAVSNHLLQEHARKLTVQIHVGNFEASKHYLALWKFRFKVSMRPSGQATLPANPTFASSTQALSSWTDGRTPCNSCGHKKLVALVVLKEPTRRIPPKALLDTALASFKHGDISTHLNGFEDGESNHRLVFLSSEQTMGSKFRRRIVDEALPLYFDNHSGVSFDGFNNDA</sequence>
<accession>A0AC60QYL5</accession>
<dbReference type="EMBL" id="JABSTQ010001655">
    <property type="protein sequence ID" value="KAG0444679.1"/>
    <property type="molecule type" value="Genomic_DNA"/>
</dbReference>
<comment type="caution">
    <text evidence="1">The sequence shown here is derived from an EMBL/GenBank/DDBJ whole genome shotgun (WGS) entry which is preliminary data.</text>
</comment>
<evidence type="ECO:0000313" key="2">
    <source>
        <dbReference type="Proteomes" id="UP000805193"/>
    </source>
</evidence>
<keyword evidence="2" id="KW-1185">Reference proteome</keyword>
<evidence type="ECO:0000313" key="1">
    <source>
        <dbReference type="EMBL" id="KAG0444679.1"/>
    </source>
</evidence>
<gene>
    <name evidence="1" type="ORF">HPB47_013523</name>
</gene>
<reference evidence="1 2" key="1">
    <citation type="journal article" date="2020" name="Cell">
        <title>Large-Scale Comparative Analyses of Tick Genomes Elucidate Their Genetic Diversity and Vector Capacities.</title>
        <authorList>
            <consortium name="Tick Genome and Microbiome Consortium (TIGMIC)"/>
            <person name="Jia N."/>
            <person name="Wang J."/>
            <person name="Shi W."/>
            <person name="Du L."/>
            <person name="Sun Y."/>
            <person name="Zhan W."/>
            <person name="Jiang J.F."/>
            <person name="Wang Q."/>
            <person name="Zhang B."/>
            <person name="Ji P."/>
            <person name="Bell-Sakyi L."/>
            <person name="Cui X.M."/>
            <person name="Yuan T.T."/>
            <person name="Jiang B.G."/>
            <person name="Yang W.F."/>
            <person name="Lam T.T."/>
            <person name="Chang Q.C."/>
            <person name="Ding S.J."/>
            <person name="Wang X.J."/>
            <person name="Zhu J.G."/>
            <person name="Ruan X.D."/>
            <person name="Zhao L."/>
            <person name="Wei J.T."/>
            <person name="Ye R.Z."/>
            <person name="Que T.C."/>
            <person name="Du C.H."/>
            <person name="Zhou Y.H."/>
            <person name="Cheng J.X."/>
            <person name="Dai P.F."/>
            <person name="Guo W.B."/>
            <person name="Han X.H."/>
            <person name="Huang E.J."/>
            <person name="Li L.F."/>
            <person name="Wei W."/>
            <person name="Gao Y.C."/>
            <person name="Liu J.Z."/>
            <person name="Shao H.Z."/>
            <person name="Wang X."/>
            <person name="Wang C.C."/>
            <person name="Yang T.C."/>
            <person name="Huo Q.B."/>
            <person name="Li W."/>
            <person name="Chen H.Y."/>
            <person name="Chen S.E."/>
            <person name="Zhou L.G."/>
            <person name="Ni X.B."/>
            <person name="Tian J.H."/>
            <person name="Sheng Y."/>
            <person name="Liu T."/>
            <person name="Pan Y.S."/>
            <person name="Xia L.Y."/>
            <person name="Li J."/>
            <person name="Zhao F."/>
            <person name="Cao W.C."/>
        </authorList>
    </citation>
    <scope>NUCLEOTIDE SEQUENCE [LARGE SCALE GENOMIC DNA]</scope>
    <source>
        <strain evidence="1">Iper-2018</strain>
    </source>
</reference>
<name>A0AC60QYL5_IXOPE</name>
<proteinExistence type="predicted"/>
<protein>
    <submittedName>
        <fullName evidence="1">Uncharacterized protein</fullName>
    </submittedName>
</protein>